<keyword evidence="4 7" id="KW-0479">Metal-binding</keyword>
<keyword evidence="6 7" id="KW-0408">Iron</keyword>
<dbReference type="InterPro" id="IPR011614">
    <property type="entry name" value="Catalase_core"/>
</dbReference>
<sequence>MSDDQSGETTSKRPLTSAGVVIRLGAIGVAVLCVAGAFAYTGGWLSPRRLTEDRMLAAFTDAEGLHPGFRRNHAKGVCVSGWFDANGQAVSFSTATVFKPGRTAIVGRFGLSGANPFQADQPAIVRSMAVKFLLPGAGEWRITMNNEAVFGVNSAQGFRDQVLASIPDPATGKPDPAKVKAFMAAHPETVQAMAVIKQSPPSQGFADSTFNSLNAFRLVNAAGVSIPVRWATVPMQPFAAESAVRSASNGENYLFDDLIQQIHQHPLRWRLMITIGQPGDPTDDATLPWPADRQQINAGTVTIDEVSSEDTGPCAYVNYDPLVLPSGIAPSDDPLLSARSAAYSSSFTLRAGEEAEKPPSAITRQDVQAGGKS</sequence>
<evidence type="ECO:0000259" key="12">
    <source>
        <dbReference type="SMART" id="SM01060"/>
    </source>
</evidence>
<dbReference type="PANTHER" id="PTHR11465:SF9">
    <property type="entry name" value="CATALASE"/>
    <property type="match status" value="1"/>
</dbReference>
<keyword evidence="3 7" id="KW-0349">Heme</keyword>
<gene>
    <name evidence="13" type="ORF">SAMN05444169_4044</name>
</gene>
<dbReference type="PROSITE" id="PS51402">
    <property type="entry name" value="CATALASE_3"/>
    <property type="match status" value="1"/>
</dbReference>
<protein>
    <recommendedName>
        <fullName evidence="7">Catalase-related peroxidase</fullName>
        <ecNumber evidence="7">1.11.1.-</ecNumber>
    </recommendedName>
</protein>
<reference evidence="13 14" key="1">
    <citation type="submission" date="2016-11" db="EMBL/GenBank/DDBJ databases">
        <authorList>
            <person name="Jaros S."/>
            <person name="Januszkiewicz K."/>
            <person name="Wedrychowicz H."/>
        </authorList>
    </citation>
    <scope>NUCLEOTIDE SEQUENCE [LARGE SCALE GENOMIC DNA]</scope>
    <source>
        <strain evidence="13 14">GAS242</strain>
    </source>
</reference>
<dbReference type="Pfam" id="PF00199">
    <property type="entry name" value="Catalase"/>
    <property type="match status" value="1"/>
</dbReference>
<dbReference type="PIRSF" id="PIRSF000296">
    <property type="entry name" value="SrpA"/>
    <property type="match status" value="1"/>
</dbReference>
<name>A0A1M5MIA5_9BRAD</name>
<dbReference type="GO" id="GO:0042744">
    <property type="term" value="P:hydrogen peroxide catabolic process"/>
    <property type="evidence" value="ECO:0007669"/>
    <property type="project" value="TreeGrafter"/>
</dbReference>
<evidence type="ECO:0000256" key="3">
    <source>
        <dbReference type="ARBA" id="ARBA00022617"/>
    </source>
</evidence>
<keyword evidence="5 7" id="KW-0560">Oxidoreductase</keyword>
<dbReference type="RefSeq" id="WP_079573568.1">
    <property type="nucleotide sequence ID" value="NZ_LT670818.1"/>
</dbReference>
<evidence type="ECO:0000256" key="2">
    <source>
        <dbReference type="ARBA" id="ARBA00022559"/>
    </source>
</evidence>
<keyword evidence="2 7" id="KW-0575">Peroxidase</keyword>
<dbReference type="EC" id="1.11.1.-" evidence="7"/>
<feature type="transmembrane region" description="Helical" evidence="11">
    <location>
        <begin position="20"/>
        <end position="45"/>
    </location>
</feature>
<evidence type="ECO:0000313" key="14">
    <source>
        <dbReference type="Proteomes" id="UP000190675"/>
    </source>
</evidence>
<evidence type="ECO:0000256" key="4">
    <source>
        <dbReference type="ARBA" id="ARBA00022723"/>
    </source>
</evidence>
<feature type="binding site" description="axial binding residue" evidence="9">
    <location>
        <position position="343"/>
    </location>
    <ligand>
        <name>heme</name>
        <dbReference type="ChEBI" id="CHEBI:30413"/>
    </ligand>
    <ligandPart>
        <name>Fe</name>
        <dbReference type="ChEBI" id="CHEBI:18248"/>
    </ligandPart>
</feature>
<accession>A0A1M5MIA5</accession>
<organism evidence="13 14">
    <name type="scientific">Bradyrhizobium erythrophlei</name>
    <dbReference type="NCBI Taxonomy" id="1437360"/>
    <lineage>
        <taxon>Bacteria</taxon>
        <taxon>Pseudomonadati</taxon>
        <taxon>Pseudomonadota</taxon>
        <taxon>Alphaproteobacteria</taxon>
        <taxon>Hyphomicrobiales</taxon>
        <taxon>Nitrobacteraceae</taxon>
        <taxon>Bradyrhizobium</taxon>
    </lineage>
</organism>
<dbReference type="GO" id="GO:0046872">
    <property type="term" value="F:metal ion binding"/>
    <property type="evidence" value="ECO:0007669"/>
    <property type="project" value="UniProtKB-KW"/>
</dbReference>
<comment type="similarity">
    <text evidence="1 7">Belongs to the catalase family.</text>
</comment>
<keyword evidence="11" id="KW-0472">Membrane</keyword>
<evidence type="ECO:0000256" key="5">
    <source>
        <dbReference type="ARBA" id="ARBA00023002"/>
    </source>
</evidence>
<dbReference type="Gene3D" id="1.20.1280.120">
    <property type="match status" value="1"/>
</dbReference>
<dbReference type="GO" id="GO:0042542">
    <property type="term" value="P:response to hydrogen peroxide"/>
    <property type="evidence" value="ECO:0007669"/>
    <property type="project" value="TreeGrafter"/>
</dbReference>
<dbReference type="CDD" id="cd08153">
    <property type="entry name" value="srpA_like"/>
    <property type="match status" value="1"/>
</dbReference>
<feature type="region of interest" description="Disordered" evidence="10">
    <location>
        <begin position="349"/>
        <end position="373"/>
    </location>
</feature>
<proteinExistence type="inferred from homology"/>
<dbReference type="Gene3D" id="2.40.180.10">
    <property type="entry name" value="Catalase core domain"/>
    <property type="match status" value="1"/>
</dbReference>
<dbReference type="SMART" id="SM01060">
    <property type="entry name" value="Catalase"/>
    <property type="match status" value="1"/>
</dbReference>
<keyword evidence="11" id="KW-1133">Transmembrane helix</keyword>
<dbReference type="InterPro" id="IPR020835">
    <property type="entry name" value="Catalase_sf"/>
</dbReference>
<dbReference type="GO" id="GO:0005737">
    <property type="term" value="C:cytoplasm"/>
    <property type="evidence" value="ECO:0007669"/>
    <property type="project" value="TreeGrafter"/>
</dbReference>
<feature type="domain" description="Catalase core" evidence="12">
    <location>
        <begin position="51"/>
        <end position="369"/>
    </location>
</feature>
<dbReference type="SUPFAM" id="SSF56634">
    <property type="entry name" value="Heme-dependent catalase-like"/>
    <property type="match status" value="1"/>
</dbReference>
<feature type="active site" evidence="8">
    <location>
        <position position="73"/>
    </location>
</feature>
<evidence type="ECO:0000256" key="8">
    <source>
        <dbReference type="PIRSR" id="PIRSR000296-1"/>
    </source>
</evidence>
<evidence type="ECO:0000256" key="11">
    <source>
        <dbReference type="SAM" id="Phobius"/>
    </source>
</evidence>
<comment type="function">
    <text evidence="7">Has an organic peroxide-dependent peroxidase activity.</text>
</comment>
<keyword evidence="11" id="KW-0812">Transmembrane</keyword>
<evidence type="ECO:0000256" key="9">
    <source>
        <dbReference type="PIRSR" id="PIRSR000296-2"/>
    </source>
</evidence>
<evidence type="ECO:0000256" key="6">
    <source>
        <dbReference type="ARBA" id="ARBA00023004"/>
    </source>
</evidence>
<evidence type="ECO:0000256" key="7">
    <source>
        <dbReference type="PIRNR" id="PIRNR000296"/>
    </source>
</evidence>
<dbReference type="GO" id="GO:0020037">
    <property type="term" value="F:heme binding"/>
    <property type="evidence" value="ECO:0007669"/>
    <property type="project" value="InterPro"/>
</dbReference>
<dbReference type="EMBL" id="LT670818">
    <property type="protein sequence ID" value="SHG76986.1"/>
    <property type="molecule type" value="Genomic_DNA"/>
</dbReference>
<dbReference type="GO" id="GO:0004096">
    <property type="term" value="F:catalase activity"/>
    <property type="evidence" value="ECO:0007669"/>
    <property type="project" value="InterPro"/>
</dbReference>
<comment type="cofactor">
    <cofactor evidence="7">
        <name>heme</name>
        <dbReference type="ChEBI" id="CHEBI:30413"/>
    </cofactor>
</comment>
<dbReference type="InterPro" id="IPR018028">
    <property type="entry name" value="Catalase"/>
</dbReference>
<dbReference type="AlphaFoldDB" id="A0A1M5MIA5"/>
<evidence type="ECO:0000313" key="13">
    <source>
        <dbReference type="EMBL" id="SHG76986.1"/>
    </source>
</evidence>
<evidence type="ECO:0000256" key="1">
    <source>
        <dbReference type="ARBA" id="ARBA00005329"/>
    </source>
</evidence>
<dbReference type="PANTHER" id="PTHR11465">
    <property type="entry name" value="CATALASE"/>
    <property type="match status" value="1"/>
</dbReference>
<dbReference type="InterPro" id="IPR024168">
    <property type="entry name" value="Catalase_SrpA-type_pred"/>
</dbReference>
<dbReference type="Proteomes" id="UP000190675">
    <property type="component" value="Chromosome I"/>
</dbReference>
<evidence type="ECO:0000256" key="10">
    <source>
        <dbReference type="SAM" id="MobiDB-lite"/>
    </source>
</evidence>